<proteinExistence type="predicted"/>
<name>A0A0H5QCK9_9ZZZZ</name>
<dbReference type="AlphaFoldDB" id="A0A0H5QCK9"/>
<accession>A0A0H5QCK9</accession>
<reference evidence="1" key="1">
    <citation type="submission" date="2015-06" db="EMBL/GenBank/DDBJ databases">
        <authorList>
            <person name="Joergensen T."/>
        </authorList>
    </citation>
    <scope>NUCLEOTIDE SEQUENCE</scope>
    <source>
        <plasmid evidence="1">pRGRH0083</plasmid>
    </source>
</reference>
<dbReference type="EMBL" id="LN852774">
    <property type="protein sequence ID" value="CRY93862.1"/>
    <property type="molecule type" value="Genomic_DNA"/>
</dbReference>
<organism evidence="1">
    <name type="scientific">uncultured prokaryote</name>
    <dbReference type="NCBI Taxonomy" id="198431"/>
    <lineage>
        <taxon>unclassified sequences</taxon>
        <taxon>environmental samples</taxon>
    </lineage>
</organism>
<reference evidence="1" key="2">
    <citation type="submission" date="2015-07" db="EMBL/GenBank/DDBJ databases">
        <title>Plasmids, circular viruses and viroids from rat gut.</title>
        <authorList>
            <person name="Jorgensen T.J."/>
            <person name="Hansen M.A."/>
            <person name="Xu Z."/>
            <person name="Tabak M.A."/>
            <person name="Sorensen S.J."/>
            <person name="Hansen L.H."/>
        </authorList>
    </citation>
    <scope>NUCLEOTIDE SEQUENCE</scope>
    <source>
        <plasmid evidence="1">pRGRH0083</plasmid>
    </source>
</reference>
<protein>
    <submittedName>
        <fullName evidence="1">Uncharacterized protein</fullName>
    </submittedName>
</protein>
<sequence>MNGYKIVYKDDKGKLQDTFFGDIMTNLDIPKENYIKIVKSMFHNAHPNCKIVSCKPCKLEHYTK</sequence>
<keyword evidence="1" id="KW-0614">Plasmid</keyword>
<geneLocation type="plasmid" evidence="1">
    <name>pRGRH0083</name>
</geneLocation>
<evidence type="ECO:0000313" key="1">
    <source>
        <dbReference type="EMBL" id="CRY93862.1"/>
    </source>
</evidence>